<evidence type="ECO:0000256" key="6">
    <source>
        <dbReference type="SAM" id="Coils"/>
    </source>
</evidence>
<keyword evidence="5" id="KW-0539">Nucleus</keyword>
<dbReference type="InterPro" id="IPR036638">
    <property type="entry name" value="HLH_DNA-bd_sf"/>
</dbReference>
<dbReference type="SUPFAM" id="SSF47459">
    <property type="entry name" value="HLH, helix-loop-helix DNA-binding domain"/>
    <property type="match status" value="1"/>
</dbReference>
<evidence type="ECO:0000256" key="1">
    <source>
        <dbReference type="ARBA" id="ARBA00004123"/>
    </source>
</evidence>
<evidence type="ECO:0000256" key="7">
    <source>
        <dbReference type="SAM" id="MobiDB-lite"/>
    </source>
</evidence>
<name>A0ABR2TBD9_9ROSI</name>
<keyword evidence="2" id="KW-0805">Transcription regulation</keyword>
<evidence type="ECO:0000256" key="3">
    <source>
        <dbReference type="ARBA" id="ARBA00023125"/>
    </source>
</evidence>
<dbReference type="PANTHER" id="PTHR47001:SF1">
    <property type="entry name" value="TRANSCRIPTION FACTOR BHLH11"/>
    <property type="match status" value="1"/>
</dbReference>
<dbReference type="CDD" id="cd11446">
    <property type="entry name" value="bHLH_AtILR3_like"/>
    <property type="match status" value="1"/>
</dbReference>
<comment type="caution">
    <text evidence="9">The sequence shown here is derived from an EMBL/GenBank/DDBJ whole genome shotgun (WGS) entry which is preliminary data.</text>
</comment>
<dbReference type="SMART" id="SM00353">
    <property type="entry name" value="HLH"/>
    <property type="match status" value="1"/>
</dbReference>
<comment type="subcellular location">
    <subcellularLocation>
        <location evidence="1">Nucleus</location>
    </subcellularLocation>
</comment>
<accession>A0ABR2TBD9</accession>
<dbReference type="InterPro" id="IPR044579">
    <property type="entry name" value="bHLH11/121"/>
</dbReference>
<feature type="coiled-coil region" evidence="6">
    <location>
        <begin position="49"/>
        <end position="101"/>
    </location>
</feature>
<dbReference type="PANTHER" id="PTHR47001">
    <property type="entry name" value="TRANSCRIPTION FACTOR BHLH121"/>
    <property type="match status" value="1"/>
</dbReference>
<proteinExistence type="predicted"/>
<protein>
    <recommendedName>
        <fullName evidence="8">BHLH domain-containing protein</fullName>
    </recommendedName>
</protein>
<dbReference type="InterPro" id="IPR011598">
    <property type="entry name" value="bHLH_dom"/>
</dbReference>
<keyword evidence="3" id="KW-0238">DNA-binding</keyword>
<organism evidence="9 10">
    <name type="scientific">Hibiscus sabdariffa</name>
    <name type="common">roselle</name>
    <dbReference type="NCBI Taxonomy" id="183260"/>
    <lineage>
        <taxon>Eukaryota</taxon>
        <taxon>Viridiplantae</taxon>
        <taxon>Streptophyta</taxon>
        <taxon>Embryophyta</taxon>
        <taxon>Tracheophyta</taxon>
        <taxon>Spermatophyta</taxon>
        <taxon>Magnoliopsida</taxon>
        <taxon>eudicotyledons</taxon>
        <taxon>Gunneridae</taxon>
        <taxon>Pentapetalae</taxon>
        <taxon>rosids</taxon>
        <taxon>malvids</taxon>
        <taxon>Malvales</taxon>
        <taxon>Malvaceae</taxon>
        <taxon>Malvoideae</taxon>
        <taxon>Hibiscus</taxon>
    </lineage>
</organism>
<evidence type="ECO:0000313" key="10">
    <source>
        <dbReference type="Proteomes" id="UP001396334"/>
    </source>
</evidence>
<evidence type="ECO:0000256" key="2">
    <source>
        <dbReference type="ARBA" id="ARBA00023015"/>
    </source>
</evidence>
<sequence>MEAKDSISARKAQKADREKLRRDRLNEQFIELGNTLDPDRPKNDKVTILVDTTQMLKDLTAQVDRLKAECSSLTEESREEKNELRDEKASLKADIENLNIQYRKRLSVMFPWTGIDPSVVVAPPYSYPVPLPIPTRPLAMQPSLQPYPFFGNHNPGFASWRKERQANRQAGENLSMCQVPITLLQYGSNVVHRKKYETRVYFLHTGIFFGIRSGDLPFMS</sequence>
<keyword evidence="6" id="KW-0175">Coiled coil</keyword>
<keyword evidence="4" id="KW-0804">Transcription</keyword>
<feature type="domain" description="BHLH" evidence="8">
    <location>
        <begin position="9"/>
        <end position="59"/>
    </location>
</feature>
<gene>
    <name evidence="9" type="ORF">V6N11_076885</name>
</gene>
<dbReference type="Pfam" id="PF23177">
    <property type="entry name" value="bHLH_IRO3"/>
    <property type="match status" value="1"/>
</dbReference>
<evidence type="ECO:0000259" key="8">
    <source>
        <dbReference type="PROSITE" id="PS50888"/>
    </source>
</evidence>
<dbReference type="InterPro" id="IPR057075">
    <property type="entry name" value="bHLH_IRO3"/>
</dbReference>
<feature type="region of interest" description="Disordered" evidence="7">
    <location>
        <begin position="1"/>
        <end position="20"/>
    </location>
</feature>
<dbReference type="EMBL" id="JBBPBN010000006">
    <property type="protein sequence ID" value="KAK9034828.1"/>
    <property type="molecule type" value="Genomic_DNA"/>
</dbReference>
<dbReference type="Proteomes" id="UP001396334">
    <property type="component" value="Unassembled WGS sequence"/>
</dbReference>
<evidence type="ECO:0000256" key="4">
    <source>
        <dbReference type="ARBA" id="ARBA00023163"/>
    </source>
</evidence>
<evidence type="ECO:0000256" key="5">
    <source>
        <dbReference type="ARBA" id="ARBA00023242"/>
    </source>
</evidence>
<evidence type="ECO:0000313" key="9">
    <source>
        <dbReference type="EMBL" id="KAK9034828.1"/>
    </source>
</evidence>
<dbReference type="Gene3D" id="4.10.280.10">
    <property type="entry name" value="Helix-loop-helix DNA-binding domain"/>
    <property type="match status" value="1"/>
</dbReference>
<reference evidence="9 10" key="1">
    <citation type="journal article" date="2024" name="G3 (Bethesda)">
        <title>Genome assembly of Hibiscus sabdariffa L. provides insights into metabolisms of medicinal natural products.</title>
        <authorList>
            <person name="Kim T."/>
        </authorList>
    </citation>
    <scope>NUCLEOTIDE SEQUENCE [LARGE SCALE GENOMIC DNA]</scope>
    <source>
        <strain evidence="9">TK-2024</strain>
        <tissue evidence="9">Old leaves</tissue>
    </source>
</reference>
<keyword evidence="10" id="KW-1185">Reference proteome</keyword>
<dbReference type="PROSITE" id="PS50888">
    <property type="entry name" value="BHLH"/>
    <property type="match status" value="1"/>
</dbReference>